<organism evidence="1 2">
    <name type="scientific">Roseomonas populi</name>
    <dbReference type="NCBI Taxonomy" id="3121582"/>
    <lineage>
        <taxon>Bacteria</taxon>
        <taxon>Pseudomonadati</taxon>
        <taxon>Pseudomonadota</taxon>
        <taxon>Alphaproteobacteria</taxon>
        <taxon>Acetobacterales</taxon>
        <taxon>Roseomonadaceae</taxon>
        <taxon>Roseomonas</taxon>
    </lineage>
</organism>
<dbReference type="InterPro" id="IPR011051">
    <property type="entry name" value="RmlC_Cupin_sf"/>
</dbReference>
<gene>
    <name evidence="1" type="ORF">NRP21_01485</name>
</gene>
<dbReference type="Proteomes" id="UP001524642">
    <property type="component" value="Unassembled WGS sequence"/>
</dbReference>
<dbReference type="EMBL" id="JANJOU010000001">
    <property type="protein sequence ID" value="MCR0980718.1"/>
    <property type="molecule type" value="Genomic_DNA"/>
</dbReference>
<dbReference type="RefSeq" id="WP_257714391.1">
    <property type="nucleotide sequence ID" value="NZ_JANJOU010000001.1"/>
</dbReference>
<comment type="caution">
    <text evidence="1">The sequence shown here is derived from an EMBL/GenBank/DDBJ whole genome shotgun (WGS) entry which is preliminary data.</text>
</comment>
<sequence>MNVTRFDEARPYEAPGHFDMRMFRLQGREAGPSDTLWMGLSWLLPGGQTTLDASPIEKHYVVVEGELTVVAEIDGRREEATLARLDSCRIAPGEGRKLENRTNRPAAVLLAMPLKPATPG</sequence>
<name>A0ABT1X006_9PROT</name>
<dbReference type="SUPFAM" id="SSF51182">
    <property type="entry name" value="RmlC-like cupins"/>
    <property type="match status" value="1"/>
</dbReference>
<dbReference type="InterPro" id="IPR014710">
    <property type="entry name" value="RmlC-like_jellyroll"/>
</dbReference>
<dbReference type="CDD" id="cd20299">
    <property type="entry name" value="cupin_YP766765-like"/>
    <property type="match status" value="1"/>
</dbReference>
<evidence type="ECO:0000313" key="2">
    <source>
        <dbReference type="Proteomes" id="UP001524642"/>
    </source>
</evidence>
<reference evidence="1 2" key="1">
    <citation type="submission" date="2022-06" db="EMBL/GenBank/DDBJ databases">
        <title>Roseomonas CN29.</title>
        <authorList>
            <person name="Cheng Y."/>
            <person name="He X."/>
        </authorList>
    </citation>
    <scope>NUCLEOTIDE SEQUENCE [LARGE SCALE GENOMIC DNA]</scope>
    <source>
        <strain evidence="1 2">CN29</strain>
    </source>
</reference>
<proteinExistence type="predicted"/>
<accession>A0ABT1X006</accession>
<protein>
    <submittedName>
        <fullName evidence="1">Cupin domain-containing protein</fullName>
    </submittedName>
</protein>
<evidence type="ECO:0000313" key="1">
    <source>
        <dbReference type="EMBL" id="MCR0980718.1"/>
    </source>
</evidence>
<dbReference type="Gene3D" id="2.60.120.10">
    <property type="entry name" value="Jelly Rolls"/>
    <property type="match status" value="1"/>
</dbReference>
<keyword evidence="2" id="KW-1185">Reference proteome</keyword>